<accession>A0AAE0GC95</accession>
<proteinExistence type="predicted"/>
<keyword evidence="2" id="KW-0732">Signal</keyword>
<feature type="transmembrane region" description="Helical" evidence="1">
    <location>
        <begin position="108"/>
        <end position="128"/>
    </location>
</feature>
<evidence type="ECO:0000256" key="1">
    <source>
        <dbReference type="SAM" id="Phobius"/>
    </source>
</evidence>
<evidence type="ECO:0000256" key="2">
    <source>
        <dbReference type="SAM" id="SignalP"/>
    </source>
</evidence>
<gene>
    <name evidence="3" type="ORF">CYMTET_16550</name>
</gene>
<comment type="caution">
    <text evidence="3">The sequence shown here is derived from an EMBL/GenBank/DDBJ whole genome shotgun (WGS) entry which is preliminary data.</text>
</comment>
<name>A0AAE0GC95_9CHLO</name>
<evidence type="ECO:0000313" key="3">
    <source>
        <dbReference type="EMBL" id="KAK3275310.1"/>
    </source>
</evidence>
<dbReference type="Proteomes" id="UP001190700">
    <property type="component" value="Unassembled WGS sequence"/>
</dbReference>
<dbReference type="EMBL" id="LGRX02007298">
    <property type="protein sequence ID" value="KAK3275310.1"/>
    <property type="molecule type" value="Genomic_DNA"/>
</dbReference>
<keyword evidence="4" id="KW-1185">Reference proteome</keyword>
<feature type="signal peptide" evidence="2">
    <location>
        <begin position="1"/>
        <end position="15"/>
    </location>
</feature>
<feature type="chain" id="PRO_5042204108" evidence="2">
    <location>
        <begin position="16"/>
        <end position="170"/>
    </location>
</feature>
<sequence>MAVTMMKILVIPGAAVDVDVDVDADLDVAVDRQYSTGSTPCSGELYTDSSEASDGLEQSDDEIVSDSDSIKLFVERVAHASVGRPQQVVSCGAPPCGLRPNFILRAGLISVLCFGIAGVAAGFCGIGMNNDDTNPVTEDPQLVATVQLRQHLVVIGWGPEHGGVTTCGVP</sequence>
<reference evidence="3 4" key="1">
    <citation type="journal article" date="2015" name="Genome Biol. Evol.">
        <title>Comparative Genomics of a Bacterivorous Green Alga Reveals Evolutionary Causalities and Consequences of Phago-Mixotrophic Mode of Nutrition.</title>
        <authorList>
            <person name="Burns J.A."/>
            <person name="Paasch A."/>
            <person name="Narechania A."/>
            <person name="Kim E."/>
        </authorList>
    </citation>
    <scope>NUCLEOTIDE SEQUENCE [LARGE SCALE GENOMIC DNA]</scope>
    <source>
        <strain evidence="3 4">PLY_AMNH</strain>
    </source>
</reference>
<evidence type="ECO:0000313" key="4">
    <source>
        <dbReference type="Proteomes" id="UP001190700"/>
    </source>
</evidence>
<dbReference type="AlphaFoldDB" id="A0AAE0GC95"/>
<keyword evidence="1" id="KW-0472">Membrane</keyword>
<organism evidence="3 4">
    <name type="scientific">Cymbomonas tetramitiformis</name>
    <dbReference type="NCBI Taxonomy" id="36881"/>
    <lineage>
        <taxon>Eukaryota</taxon>
        <taxon>Viridiplantae</taxon>
        <taxon>Chlorophyta</taxon>
        <taxon>Pyramimonadophyceae</taxon>
        <taxon>Pyramimonadales</taxon>
        <taxon>Pyramimonadaceae</taxon>
        <taxon>Cymbomonas</taxon>
    </lineage>
</organism>
<keyword evidence="1" id="KW-0812">Transmembrane</keyword>
<protein>
    <submittedName>
        <fullName evidence="3">Uncharacterized protein</fullName>
    </submittedName>
</protein>
<keyword evidence="1" id="KW-1133">Transmembrane helix</keyword>